<dbReference type="Pfam" id="PF13206">
    <property type="entry name" value="VSG_B"/>
    <property type="match status" value="1"/>
</dbReference>
<keyword evidence="3" id="KW-1003">Cell membrane</keyword>
<dbReference type="Proteomes" id="UP000000702">
    <property type="component" value="Unassembled WGS sequence"/>
</dbReference>
<feature type="region of interest" description="Disordered" evidence="9">
    <location>
        <begin position="316"/>
        <end position="358"/>
    </location>
</feature>
<dbReference type="AlphaFoldDB" id="F9WCR2"/>
<evidence type="ECO:0000256" key="3">
    <source>
        <dbReference type="ARBA" id="ARBA00022475"/>
    </source>
</evidence>
<dbReference type="GO" id="GO:0005886">
    <property type="term" value="C:plasma membrane"/>
    <property type="evidence" value="ECO:0007669"/>
    <property type="project" value="UniProtKB-SubCell"/>
</dbReference>
<keyword evidence="13" id="KW-1185">Reference proteome</keyword>
<dbReference type="VEuPathDB" id="TriTrypDB:TcIL3000_0_56240"/>
<evidence type="ECO:0000259" key="11">
    <source>
        <dbReference type="Pfam" id="PF13206"/>
    </source>
</evidence>
<gene>
    <name evidence="12" type="ORF">TCIL3000_0_56240</name>
</gene>
<feature type="domain" description="Trypanosome variant surface glycoprotein B-type N-terminal" evidence="11">
    <location>
        <begin position="47"/>
        <end position="265"/>
    </location>
</feature>
<accession>F9WCR2</accession>
<evidence type="ECO:0000256" key="4">
    <source>
        <dbReference type="ARBA" id="ARBA00022622"/>
    </source>
</evidence>
<feature type="chain" id="PRO_5003390179" evidence="10">
    <location>
        <begin position="19"/>
        <end position="392"/>
    </location>
</feature>
<organism evidence="12 13">
    <name type="scientific">Trypanosoma congolense (strain IL3000)</name>
    <dbReference type="NCBI Taxonomy" id="1068625"/>
    <lineage>
        <taxon>Eukaryota</taxon>
        <taxon>Discoba</taxon>
        <taxon>Euglenozoa</taxon>
        <taxon>Kinetoplastea</taxon>
        <taxon>Metakinetoplastina</taxon>
        <taxon>Trypanosomatida</taxon>
        <taxon>Trypanosomatidae</taxon>
        <taxon>Trypanosoma</taxon>
        <taxon>Nannomonas</taxon>
    </lineage>
</organism>
<evidence type="ECO:0000256" key="6">
    <source>
        <dbReference type="ARBA" id="ARBA00023136"/>
    </source>
</evidence>
<keyword evidence="4" id="KW-0336">GPI-anchor</keyword>
<evidence type="ECO:0000256" key="10">
    <source>
        <dbReference type="SAM" id="SignalP"/>
    </source>
</evidence>
<keyword evidence="7" id="KW-0325">Glycoprotein</keyword>
<keyword evidence="8" id="KW-0449">Lipoprotein</keyword>
<evidence type="ECO:0000256" key="1">
    <source>
        <dbReference type="ARBA" id="ARBA00002523"/>
    </source>
</evidence>
<feature type="signal peptide" evidence="10">
    <location>
        <begin position="1"/>
        <end position="18"/>
    </location>
</feature>
<keyword evidence="6" id="KW-0472">Membrane</keyword>
<dbReference type="EMBL" id="CAEQ01001752">
    <property type="protein sequence ID" value="CCD15060.1"/>
    <property type="molecule type" value="Genomic_DNA"/>
</dbReference>
<evidence type="ECO:0000256" key="8">
    <source>
        <dbReference type="ARBA" id="ARBA00023288"/>
    </source>
</evidence>
<dbReference type="InterPro" id="IPR025932">
    <property type="entry name" value="Trypano_VSG_B_N_dom"/>
</dbReference>
<sequence>MIMKIATWLLLWIGSGKWLGMNGPALRVSARNEEAGTLLCNALRAAEAIRKHANVTQDIKDKIHTAVYGAAGGVQFTEDGRLSVGNNVPYRKQYGRHTVCEYYGKDRQVDKIGGAFAESLFGTFVCVCAPPITDRNAKLCGVYYWERRRAWSGYFNGGRIDKNLLRDVWLDVIGKCTASTKGHEGDLTRVDRLNVALMAVRSALRWRRGSEGYVYVLGETRDIQGCSGRNANDICAAYKYETGKLAIPWEQSLRNLLHQLYARFEKPRAVRTQETVQWTNPVIPEASGISQQPQQSFPSLPREVPVDEEGHAVVLQDDDFPNDQPNSTEAGWEAENHTSVSAREPEAEKLQGIEGTPDSEDTVVAHLDAETHEGGSLITQPFWLLTAASLLC</sequence>
<comment type="function">
    <text evidence="1">VSG forms a coat on the surface of the parasite. The trypanosome evades the immune response of the host by expressing a series of antigenically distinct VSGs from an estimated 1000 VSG genes.</text>
</comment>
<evidence type="ECO:0000256" key="7">
    <source>
        <dbReference type="ARBA" id="ARBA00023180"/>
    </source>
</evidence>
<evidence type="ECO:0000313" key="13">
    <source>
        <dbReference type="Proteomes" id="UP000000702"/>
    </source>
</evidence>
<evidence type="ECO:0000256" key="5">
    <source>
        <dbReference type="ARBA" id="ARBA00022729"/>
    </source>
</evidence>
<evidence type="ECO:0000313" key="12">
    <source>
        <dbReference type="EMBL" id="CCD15060.1"/>
    </source>
</evidence>
<evidence type="ECO:0000256" key="9">
    <source>
        <dbReference type="SAM" id="MobiDB-lite"/>
    </source>
</evidence>
<proteinExistence type="predicted"/>
<comment type="subcellular location">
    <subcellularLocation>
        <location evidence="2">Cell membrane</location>
        <topology evidence="2">Lipid-anchor</topology>
        <topology evidence="2">GPI-anchor</topology>
    </subcellularLocation>
</comment>
<reference evidence="12 13" key="2">
    <citation type="journal article" date="2012" name="Proc. Natl. Acad. Sci. U.S.A.">
        <title>Antigenic diversity is generated by distinct evolutionary mechanisms in African trypanosome species.</title>
        <authorList>
            <person name="Jackson A.P."/>
            <person name="Berry A."/>
            <person name="Aslett M."/>
            <person name="Allison H.C."/>
            <person name="Burton P."/>
            <person name="Vavrova-Anderson J."/>
            <person name="Brown R."/>
            <person name="Browne H."/>
            <person name="Corton N."/>
            <person name="Hauser H."/>
            <person name="Gamble J."/>
            <person name="Gilderthorp R."/>
            <person name="Marcello L."/>
            <person name="McQuillan J."/>
            <person name="Otto T.D."/>
            <person name="Quail M.A."/>
            <person name="Sanders M.J."/>
            <person name="van Tonder A."/>
            <person name="Ginger M.L."/>
            <person name="Field M.C."/>
            <person name="Barry J.D."/>
            <person name="Hertz-Fowler C."/>
            <person name="Berriman M."/>
        </authorList>
    </citation>
    <scope>NUCLEOTIDE SEQUENCE [LARGE SCALE GENOMIC DNA]</scope>
    <source>
        <strain evidence="12 13">IL3000</strain>
    </source>
</reference>
<dbReference type="GO" id="GO:0098552">
    <property type="term" value="C:side of membrane"/>
    <property type="evidence" value="ECO:0007669"/>
    <property type="project" value="UniProtKB-KW"/>
</dbReference>
<evidence type="ECO:0000256" key="2">
    <source>
        <dbReference type="ARBA" id="ARBA00004609"/>
    </source>
</evidence>
<keyword evidence="5 10" id="KW-0732">Signal</keyword>
<protein>
    <submittedName>
        <fullName evidence="12">Variant surface glycoprotein</fullName>
    </submittedName>
</protein>
<name>F9WCR2_TRYCI</name>
<comment type="caution">
    <text evidence="12">The sequence shown here is derived from an EMBL/GenBank/DDBJ whole genome shotgun (WGS) entry which is preliminary data.</text>
</comment>
<reference evidence="13" key="1">
    <citation type="submission" date="2011-07" db="EMBL/GenBank/DDBJ databases">
        <title>Divergent evolution of antigenic variation in African trypanosomes.</title>
        <authorList>
            <person name="Jackson A.P."/>
            <person name="Berry A."/>
            <person name="Allison H.C."/>
            <person name="Burton P."/>
            <person name="Anderson J."/>
            <person name="Aslett M."/>
            <person name="Brown R."/>
            <person name="Corton N."/>
            <person name="Harris D."/>
            <person name="Hauser H."/>
            <person name="Gamble J."/>
            <person name="Gilderthorp R."/>
            <person name="McQuillan J."/>
            <person name="Quail M.A."/>
            <person name="Sanders M."/>
            <person name="Van Tonder A."/>
            <person name="Ginger M.L."/>
            <person name="Donelson J.E."/>
            <person name="Field M.C."/>
            <person name="Barry J.D."/>
            <person name="Berriman M."/>
            <person name="Hertz-Fowler C."/>
        </authorList>
    </citation>
    <scope>NUCLEOTIDE SEQUENCE [LARGE SCALE GENOMIC DNA]</scope>
    <source>
        <strain evidence="13">IL3000</strain>
    </source>
</reference>